<dbReference type="PANTHER" id="PTHR12788">
    <property type="entry name" value="PROTEIN-TYROSINE SULFOTRANSFERASE 2"/>
    <property type="match status" value="1"/>
</dbReference>
<dbReference type="SUPFAM" id="SSF48452">
    <property type="entry name" value="TPR-like"/>
    <property type="match status" value="1"/>
</dbReference>
<dbReference type="InterPro" id="IPR026634">
    <property type="entry name" value="TPST-like"/>
</dbReference>
<dbReference type="Proteomes" id="UP000552587">
    <property type="component" value="Unassembled WGS sequence"/>
</dbReference>
<dbReference type="PANTHER" id="PTHR12788:SF10">
    <property type="entry name" value="PROTEIN-TYROSINE SULFOTRANSFERASE"/>
    <property type="match status" value="1"/>
</dbReference>
<organism evidence="2 3">
    <name type="scientific">Marilutibacter penaei</name>
    <dbReference type="NCBI Taxonomy" id="2759900"/>
    <lineage>
        <taxon>Bacteria</taxon>
        <taxon>Pseudomonadati</taxon>
        <taxon>Pseudomonadota</taxon>
        <taxon>Gammaproteobacteria</taxon>
        <taxon>Lysobacterales</taxon>
        <taxon>Lysobacteraceae</taxon>
        <taxon>Marilutibacter</taxon>
    </lineage>
</organism>
<gene>
    <name evidence="2" type="ORF">H4F99_06830</name>
</gene>
<comment type="caution">
    <text evidence="2">The sequence shown here is derived from an EMBL/GenBank/DDBJ whole genome shotgun (WGS) entry which is preliminary data.</text>
</comment>
<dbReference type="AlphaFoldDB" id="A0A7W3U3D7"/>
<keyword evidence="1 2" id="KW-0808">Transferase</keyword>
<evidence type="ECO:0000256" key="1">
    <source>
        <dbReference type="ARBA" id="ARBA00022679"/>
    </source>
</evidence>
<sequence length="533" mass="58099">MSVIDIHGHPLDASLGPRWQRSVALAQQGDLAGASGEMEALLSAHPGFAPGILQLAQFRLARGHYRQAMETAAALMDAPLPTLEFAWHAVRLLRRFELHEAVARVAGRAPWPHSSDARLLHAVASELVPIGLYDLARPLLERAGRLAPRVAPLQVTRGTLDFVSGDLEASRQRLRAAASVPGPHVAHALWLLSMQPEDDRIDSDLEATAAALRSVPDGSGDAAYLAFAMHNLHHAAGQYEAAWQALAQGCAIKQRTSDHDPVAQARLFDALGSMHVSGVATPVPVDASVRPVFIVGMYRSGTSVLERVLSGHPDVADGGESQVMPAALRLAFDRPARSTVDLSMVVEADRVDLAPAASFFRRHARWKAGGRAVFTEKLPENFLLAGFILAAMPEARILHMQRDPMDTCFSNLRTFFSGAAPYSYDQATLADYYSGYRRLMDHWRALYPERILDVDYQRFVDDPGPETERVLAFCGLDYRPHLLDVGRQGGYSATASIGSVRAGIQRNRGGAWRPYAAHLAPLREALGHLSGPW</sequence>
<reference evidence="2 3" key="1">
    <citation type="submission" date="2020-07" db="EMBL/GenBank/DDBJ databases">
        <authorList>
            <person name="Xu S."/>
            <person name="Li A."/>
        </authorList>
    </citation>
    <scope>NUCLEOTIDE SEQUENCE [LARGE SCALE GENOMIC DNA]</scope>
    <source>
        <strain evidence="2 3">SG-8</strain>
    </source>
</reference>
<evidence type="ECO:0000313" key="3">
    <source>
        <dbReference type="Proteomes" id="UP000552587"/>
    </source>
</evidence>
<dbReference type="InterPro" id="IPR027417">
    <property type="entry name" value="P-loop_NTPase"/>
</dbReference>
<dbReference type="GO" id="GO:0008476">
    <property type="term" value="F:protein-tyrosine sulfotransferase activity"/>
    <property type="evidence" value="ECO:0007669"/>
    <property type="project" value="InterPro"/>
</dbReference>
<dbReference type="EMBL" id="JACHTE010000004">
    <property type="protein sequence ID" value="MBB1088204.1"/>
    <property type="molecule type" value="Genomic_DNA"/>
</dbReference>
<keyword evidence="3" id="KW-1185">Reference proteome</keyword>
<dbReference type="Pfam" id="PF13469">
    <property type="entry name" value="Sulfotransfer_3"/>
    <property type="match status" value="1"/>
</dbReference>
<proteinExistence type="predicted"/>
<dbReference type="InterPro" id="IPR011990">
    <property type="entry name" value="TPR-like_helical_dom_sf"/>
</dbReference>
<evidence type="ECO:0000313" key="2">
    <source>
        <dbReference type="EMBL" id="MBB1088204.1"/>
    </source>
</evidence>
<dbReference type="RefSeq" id="WP_182668979.1">
    <property type="nucleotide sequence ID" value="NZ_JACHTE010000004.1"/>
</dbReference>
<dbReference type="Gene3D" id="1.25.40.10">
    <property type="entry name" value="Tetratricopeptide repeat domain"/>
    <property type="match status" value="1"/>
</dbReference>
<name>A0A7W3U3D7_9GAMM</name>
<dbReference type="SUPFAM" id="SSF52540">
    <property type="entry name" value="P-loop containing nucleoside triphosphate hydrolases"/>
    <property type="match status" value="1"/>
</dbReference>
<accession>A0A7W3U3D7</accession>
<protein>
    <submittedName>
        <fullName evidence="2">Sulfotransferase</fullName>
    </submittedName>
</protein>
<dbReference type="Gene3D" id="3.40.50.300">
    <property type="entry name" value="P-loop containing nucleotide triphosphate hydrolases"/>
    <property type="match status" value="1"/>
</dbReference>